<feature type="compositionally biased region" description="Basic and acidic residues" evidence="2">
    <location>
        <begin position="225"/>
        <end position="256"/>
    </location>
</feature>
<dbReference type="GO" id="GO:0005634">
    <property type="term" value="C:nucleus"/>
    <property type="evidence" value="ECO:0007669"/>
    <property type="project" value="TreeGrafter"/>
</dbReference>
<feature type="region of interest" description="Disordered" evidence="2">
    <location>
        <begin position="191"/>
        <end position="262"/>
    </location>
</feature>
<evidence type="ECO:0000313" key="4">
    <source>
        <dbReference type="Proteomes" id="UP001152607"/>
    </source>
</evidence>
<keyword evidence="4" id="KW-1185">Reference proteome</keyword>
<accession>A0A9W4UQS7</accession>
<comment type="caution">
    <text evidence="3">The sequence shown here is derived from an EMBL/GenBank/DDBJ whole genome shotgun (WGS) entry which is preliminary data.</text>
</comment>
<feature type="compositionally biased region" description="Basic and acidic residues" evidence="2">
    <location>
        <begin position="296"/>
        <end position="313"/>
    </location>
</feature>
<evidence type="ECO:0000256" key="2">
    <source>
        <dbReference type="SAM" id="MobiDB-lite"/>
    </source>
</evidence>
<dbReference type="InterPro" id="IPR025066">
    <property type="entry name" value="CCDC174-like"/>
</dbReference>
<dbReference type="Proteomes" id="UP001152607">
    <property type="component" value="Unassembled WGS sequence"/>
</dbReference>
<reference evidence="3" key="1">
    <citation type="submission" date="2023-01" db="EMBL/GenBank/DDBJ databases">
        <authorList>
            <person name="Van Ghelder C."/>
            <person name="Rancurel C."/>
        </authorList>
    </citation>
    <scope>NUCLEOTIDE SEQUENCE</scope>
    <source>
        <strain evidence="3">CNCM I-4278</strain>
    </source>
</reference>
<evidence type="ECO:0000313" key="3">
    <source>
        <dbReference type="EMBL" id="CAI6340606.1"/>
    </source>
</evidence>
<proteinExistence type="predicted"/>
<organism evidence="3 4">
    <name type="scientific">Periconia digitata</name>
    <dbReference type="NCBI Taxonomy" id="1303443"/>
    <lineage>
        <taxon>Eukaryota</taxon>
        <taxon>Fungi</taxon>
        <taxon>Dikarya</taxon>
        <taxon>Ascomycota</taxon>
        <taxon>Pezizomycotina</taxon>
        <taxon>Dothideomycetes</taxon>
        <taxon>Pleosporomycetidae</taxon>
        <taxon>Pleosporales</taxon>
        <taxon>Massarineae</taxon>
        <taxon>Periconiaceae</taxon>
        <taxon>Periconia</taxon>
    </lineage>
</organism>
<dbReference type="AlphaFoldDB" id="A0A9W4UQS7"/>
<feature type="region of interest" description="Disordered" evidence="2">
    <location>
        <begin position="325"/>
        <end position="357"/>
    </location>
</feature>
<feature type="region of interest" description="Disordered" evidence="2">
    <location>
        <begin position="296"/>
        <end position="315"/>
    </location>
</feature>
<gene>
    <name evidence="3" type="ORF">PDIGIT_LOCUS13787</name>
</gene>
<dbReference type="PANTHER" id="PTHR15885:SF1">
    <property type="entry name" value="COILED-COIL DOMAIN-CONTAINING PROTEIN 174"/>
    <property type="match status" value="1"/>
</dbReference>
<evidence type="ECO:0000256" key="1">
    <source>
        <dbReference type="ARBA" id="ARBA00023054"/>
    </source>
</evidence>
<feature type="compositionally biased region" description="Acidic residues" evidence="2">
    <location>
        <begin position="212"/>
        <end position="224"/>
    </location>
</feature>
<feature type="region of interest" description="Disordered" evidence="2">
    <location>
        <begin position="92"/>
        <end position="124"/>
    </location>
</feature>
<protein>
    <submittedName>
        <fullName evidence="3">Uncharacterized protein</fullName>
    </submittedName>
</protein>
<feature type="compositionally biased region" description="Low complexity" evidence="2">
    <location>
        <begin position="92"/>
        <end position="106"/>
    </location>
</feature>
<name>A0A9W4UQS7_9PLEO</name>
<feature type="compositionally biased region" description="Basic and acidic residues" evidence="2">
    <location>
        <begin position="143"/>
        <end position="162"/>
    </location>
</feature>
<feature type="region of interest" description="Disordered" evidence="2">
    <location>
        <begin position="139"/>
        <end position="162"/>
    </location>
</feature>
<dbReference type="PANTHER" id="PTHR15885">
    <property type="entry name" value="COILED-COIL DOMAIN-CONTAINING PROTEIN 174"/>
    <property type="match status" value="1"/>
</dbReference>
<feature type="compositionally biased region" description="Basic and acidic residues" evidence="2">
    <location>
        <begin position="191"/>
        <end position="200"/>
    </location>
</feature>
<dbReference type="Pfam" id="PF13300">
    <property type="entry name" value="DUF4078"/>
    <property type="match status" value="1"/>
</dbReference>
<dbReference type="EMBL" id="CAOQHR010000010">
    <property type="protein sequence ID" value="CAI6340606.1"/>
    <property type="molecule type" value="Genomic_DNA"/>
</dbReference>
<feature type="compositionally biased region" description="Low complexity" evidence="2">
    <location>
        <begin position="201"/>
        <end position="211"/>
    </location>
</feature>
<dbReference type="OrthoDB" id="333551at2759"/>
<keyword evidence="1" id="KW-0175">Coiled coil</keyword>
<sequence>MKKRAFECIHPARAPPGWKLRPPTSPILQPYLTLHYTPTPHHSTPHTPGSRAMSSKDAHLYGERPKHRTKAKEISSTSALAFSSALSGLIKASSSGSTAATKPTGSRARSQKDDIFKTHNKGVKKRALKDVEEVDFAQKHRGRTADEKAEDDVHYKRTKRRMEEKARLYNALKRGDVEDLDDRYGVDFDKKWADKQEKGGADSAESSSSSDSDSEEEELVEYTDEFGRTRKGTRAEVAREERRKRTLAADEPDRFTARPSMPSDIIYGDAIQAAAFNPDETITQQMAELAAKRDKELTPPPDTHFDGHAEKRQRGTGFMHFSKDAEERKEQMANLEKQRMETEKARSRRKEEIEKRKAMIREKKKAIDERRAKGQADKFLNDLGEELFGEKEEGSEDRA</sequence>